<evidence type="ECO:0000256" key="4">
    <source>
        <dbReference type="ARBA" id="ARBA00022475"/>
    </source>
</evidence>
<dbReference type="FunFam" id="1.20.1070.10:FF:000033">
    <property type="entry name" value="Vomeronasal type-1 receptor"/>
    <property type="match status" value="1"/>
</dbReference>
<keyword evidence="8 13" id="KW-0297">G-protein coupled receptor</keyword>
<dbReference type="SUPFAM" id="SSF81321">
    <property type="entry name" value="Family A G protein-coupled receptor-like"/>
    <property type="match status" value="1"/>
</dbReference>
<dbReference type="GO" id="GO:0016503">
    <property type="term" value="F:pheromone receptor activity"/>
    <property type="evidence" value="ECO:0007669"/>
    <property type="project" value="InterPro"/>
</dbReference>
<comment type="similarity">
    <text evidence="3 13">Belongs to the G-protein coupled receptor 1 family.</text>
</comment>
<dbReference type="GeneID" id="101580348"/>
<keyword evidence="14" id="KW-1185">Reference proteome</keyword>
<evidence type="ECO:0000256" key="11">
    <source>
        <dbReference type="ARBA" id="ARBA00023180"/>
    </source>
</evidence>
<dbReference type="Proteomes" id="UP000515203">
    <property type="component" value="Unplaced"/>
</dbReference>
<feature type="transmembrane region" description="Helical" evidence="13">
    <location>
        <begin position="102"/>
        <end position="124"/>
    </location>
</feature>
<dbReference type="GO" id="GO:0019236">
    <property type="term" value="P:response to pheromone"/>
    <property type="evidence" value="ECO:0007669"/>
    <property type="project" value="UniProtKB-KW"/>
</dbReference>
<evidence type="ECO:0000313" key="14">
    <source>
        <dbReference type="Proteomes" id="UP000515203"/>
    </source>
</evidence>
<keyword evidence="7 13" id="KW-1133">Transmembrane helix</keyword>
<dbReference type="Pfam" id="PF03402">
    <property type="entry name" value="V1R"/>
    <property type="match status" value="1"/>
</dbReference>
<accession>A0A6P3V8X7</accession>
<keyword evidence="11" id="KW-0325">Glycoprotein</keyword>
<dbReference type="AlphaFoldDB" id="A0A6P3V8X7"/>
<dbReference type="Gene3D" id="1.20.1070.10">
    <property type="entry name" value="Rhodopsin 7-helix transmembrane proteins"/>
    <property type="match status" value="1"/>
</dbReference>
<comment type="function">
    <text evidence="1">Putative pheromone receptor.</text>
</comment>
<evidence type="ECO:0000256" key="12">
    <source>
        <dbReference type="ARBA" id="ARBA00023224"/>
    </source>
</evidence>
<evidence type="ECO:0000256" key="1">
    <source>
        <dbReference type="ARBA" id="ARBA00003878"/>
    </source>
</evidence>
<organism evidence="14 15">
    <name type="scientific">Octodon degus</name>
    <name type="common">Degu</name>
    <name type="synonym">Sciurus degus</name>
    <dbReference type="NCBI Taxonomy" id="10160"/>
    <lineage>
        <taxon>Eukaryota</taxon>
        <taxon>Metazoa</taxon>
        <taxon>Chordata</taxon>
        <taxon>Craniata</taxon>
        <taxon>Vertebrata</taxon>
        <taxon>Euteleostomi</taxon>
        <taxon>Mammalia</taxon>
        <taxon>Eutheria</taxon>
        <taxon>Euarchontoglires</taxon>
        <taxon>Glires</taxon>
        <taxon>Rodentia</taxon>
        <taxon>Hystricomorpha</taxon>
        <taxon>Octodontidae</taxon>
        <taxon>Octodon</taxon>
    </lineage>
</organism>
<comment type="subcellular location">
    <subcellularLocation>
        <location evidence="2 13">Cell membrane</location>
        <topology evidence="2 13">Multi-pass membrane protein</topology>
    </subcellularLocation>
</comment>
<feature type="transmembrane region" description="Helical" evidence="13">
    <location>
        <begin position="317"/>
        <end position="339"/>
    </location>
</feature>
<dbReference type="RefSeq" id="XP_012368688.1">
    <property type="nucleotide sequence ID" value="XM_012513234.1"/>
</dbReference>
<feature type="transmembrane region" description="Helical" evidence="13">
    <location>
        <begin position="231"/>
        <end position="258"/>
    </location>
</feature>
<dbReference type="GO" id="GO:0005886">
    <property type="term" value="C:plasma membrane"/>
    <property type="evidence" value="ECO:0007669"/>
    <property type="project" value="UniProtKB-SubCell"/>
</dbReference>
<keyword evidence="6 13" id="KW-0812">Transmembrane</keyword>
<gene>
    <name evidence="15" type="primary">LOC101580348</name>
</gene>
<feature type="transmembrane region" description="Helical" evidence="13">
    <location>
        <begin position="286"/>
        <end position="311"/>
    </location>
</feature>
<evidence type="ECO:0000256" key="7">
    <source>
        <dbReference type="ARBA" id="ARBA00022989"/>
    </source>
</evidence>
<proteinExistence type="inferred from homology"/>
<evidence type="ECO:0000256" key="8">
    <source>
        <dbReference type="ARBA" id="ARBA00023040"/>
    </source>
</evidence>
<evidence type="ECO:0000256" key="10">
    <source>
        <dbReference type="ARBA" id="ARBA00023170"/>
    </source>
</evidence>
<keyword evidence="12 13" id="KW-0807">Transducer</keyword>
<evidence type="ECO:0000256" key="13">
    <source>
        <dbReference type="RuleBase" id="RU364061"/>
    </source>
</evidence>
<protein>
    <recommendedName>
        <fullName evidence="13">Vomeronasal type-1 receptor</fullName>
    </recommendedName>
</protein>
<feature type="transmembrane region" description="Helical" evidence="13">
    <location>
        <begin position="178"/>
        <end position="202"/>
    </location>
</feature>
<evidence type="ECO:0000256" key="2">
    <source>
        <dbReference type="ARBA" id="ARBA00004651"/>
    </source>
</evidence>
<keyword evidence="10 13" id="KW-0675">Receptor</keyword>
<evidence type="ECO:0000256" key="6">
    <source>
        <dbReference type="ARBA" id="ARBA00022692"/>
    </source>
</evidence>
<evidence type="ECO:0000313" key="15">
    <source>
        <dbReference type="RefSeq" id="XP_012368688.1"/>
    </source>
</evidence>
<evidence type="ECO:0000256" key="9">
    <source>
        <dbReference type="ARBA" id="ARBA00023136"/>
    </source>
</evidence>
<evidence type="ECO:0000256" key="3">
    <source>
        <dbReference type="ARBA" id="ARBA00010663"/>
    </source>
</evidence>
<feature type="transmembrane region" description="Helical" evidence="13">
    <location>
        <begin position="136"/>
        <end position="157"/>
    </location>
</feature>
<dbReference type="PRINTS" id="PR01534">
    <property type="entry name" value="VOMERONASL1R"/>
</dbReference>
<keyword evidence="5 13" id="KW-0589">Pheromone response</keyword>
<dbReference type="InterPro" id="IPR004072">
    <property type="entry name" value="Vmron_rcpt_1"/>
</dbReference>
<keyword evidence="9 13" id="KW-0472">Membrane</keyword>
<evidence type="ECO:0000256" key="5">
    <source>
        <dbReference type="ARBA" id="ARBA00022507"/>
    </source>
</evidence>
<name>A0A6P3V8X7_OCTDE</name>
<dbReference type="PANTHER" id="PTHR24062">
    <property type="entry name" value="VOMERONASAL TYPE-1 RECEPTOR"/>
    <property type="match status" value="1"/>
</dbReference>
<dbReference type="OrthoDB" id="9606139at2759"/>
<feature type="transmembrane region" description="Helical" evidence="13">
    <location>
        <begin position="72"/>
        <end position="90"/>
    </location>
</feature>
<dbReference type="InParanoid" id="A0A6P3V8X7"/>
<keyword evidence="4 13" id="KW-1003">Cell membrane</keyword>
<reference evidence="15" key="1">
    <citation type="submission" date="2025-08" db="UniProtKB">
        <authorList>
            <consortium name="RefSeq"/>
        </authorList>
    </citation>
    <scope>IDENTIFICATION</scope>
</reference>
<sequence>MPSVHTKETHLEIIAQVENTRISRSIVRESSGEIRACLLRHDNIKAHLDFNAMAAGILDLGIIFLAQTGIGILGNSSLFCFYSFCLLTGYKLRHTDIILNQLVLANSLVLLSKGISQTVVAFGWKYFLDSAGCKLVFYFYRVGTGLSFCTVCLLNGFQAVKLNPSICRWMELKLQSQGFIGFCCFLCWIPNLSVNSYIAMIVRGPLSCRNASVRTSCGQCSWAMSERHSLLYALLYFSLDFISVGFMIMASGSMVLALHRHRQRVQHIRSHSLSPRPSHEARATRTILVLVSSFATLYSVYITLTIWTTLVSNRGQWLVNSSVFVTSCFPAFSPFVLMVSDSRLSLLFTACRERSTCSSSVVQVV</sequence>